<keyword evidence="3" id="KW-1185">Reference proteome</keyword>
<evidence type="ECO:0000256" key="1">
    <source>
        <dbReference type="SAM" id="Coils"/>
    </source>
</evidence>
<feature type="coiled-coil region" evidence="1">
    <location>
        <begin position="157"/>
        <end position="216"/>
    </location>
</feature>
<dbReference type="EMBL" id="AP025225">
    <property type="protein sequence ID" value="BDB96064.1"/>
    <property type="molecule type" value="Genomic_DNA"/>
</dbReference>
<dbReference type="Proteomes" id="UP001320209">
    <property type="component" value="Chromosome"/>
</dbReference>
<name>A0ABN6L2H0_9PROT</name>
<protein>
    <submittedName>
        <fullName evidence="2">Uncharacterized protein</fullName>
    </submittedName>
</protein>
<evidence type="ECO:0000313" key="3">
    <source>
        <dbReference type="Proteomes" id="UP001320209"/>
    </source>
</evidence>
<accession>A0ABN6L2H0</accession>
<sequence length="261" mass="30499">MAVWLTPEQRHNILNIAHSGYDKLDHKSKKLIEHVVDKIIADPNIQKDAVMKIFLGVFKCNNKEQKEKLDIKIKNTLCKIAEFKEANNYKNDADTDIKEKHQNIDRLKENVEITAKPREQTKMPIGQMAHQTIVQDTHPKNDISNEDEEKLYYIELANKLRLENALLKKEIESLTNKHAKECEELLDKNNSYLLIIKQLESEKERLLENNTLYNYANLKEMKKQDFFKGLQEAITTQARKAPNSRTNYYFDANSSAGQRKK</sequence>
<evidence type="ECO:0000313" key="2">
    <source>
        <dbReference type="EMBL" id="BDB96064.1"/>
    </source>
</evidence>
<gene>
    <name evidence="2" type="ORF">HYD_1970</name>
</gene>
<proteinExistence type="predicted"/>
<keyword evidence="1" id="KW-0175">Coiled coil</keyword>
<organism evidence="2 3">
    <name type="scientific">Candidatus Hydrogenosomobacter endosymbioticus</name>
    <dbReference type="NCBI Taxonomy" id="2558174"/>
    <lineage>
        <taxon>Bacteria</taxon>
        <taxon>Pseudomonadati</taxon>
        <taxon>Pseudomonadota</taxon>
        <taxon>Alphaproteobacteria</taxon>
        <taxon>Holosporales</taxon>
        <taxon>Holosporaceae</taxon>
        <taxon>Candidatus Hydrogenosomobacter</taxon>
    </lineage>
</organism>
<reference evidence="2" key="1">
    <citation type="submission" date="2021-10" db="EMBL/GenBank/DDBJ databases">
        <title>Genome Sequence of The Candidatus Hydrogeosomobacter endosymbioticus, an Intracellular Bacterial Symbiont of the Anaerobic Ciliate GW7.</title>
        <authorList>
            <person name="Shiohama Y."/>
            <person name="Shinzato N."/>
        </authorList>
    </citation>
    <scope>NUCLEOTIDE SEQUENCE [LARGE SCALE GENOMIC DNA]</scope>
    <source>
        <strain evidence="2">200920</strain>
    </source>
</reference>